<dbReference type="InterPro" id="IPR011008">
    <property type="entry name" value="Dimeric_a/b-barrel"/>
</dbReference>
<protein>
    <recommendedName>
        <fullName evidence="3">Muconolactone isomerase domain-containing protein</fullName>
    </recommendedName>
</protein>
<gene>
    <name evidence="1" type="ORF">R3Q16_31470</name>
</gene>
<dbReference type="EMBL" id="JAWLKB010000032">
    <property type="protein sequence ID" value="MDV6271150.1"/>
    <property type="molecule type" value="Genomic_DNA"/>
</dbReference>
<dbReference type="SUPFAM" id="SSF54909">
    <property type="entry name" value="Dimeric alpha+beta barrel"/>
    <property type="match status" value="1"/>
</dbReference>
<organism evidence="1 2">
    <name type="scientific">Rhodococcus globerulus</name>
    <dbReference type="NCBI Taxonomy" id="33008"/>
    <lineage>
        <taxon>Bacteria</taxon>
        <taxon>Bacillati</taxon>
        <taxon>Actinomycetota</taxon>
        <taxon>Actinomycetes</taxon>
        <taxon>Mycobacteriales</taxon>
        <taxon>Nocardiaceae</taxon>
        <taxon>Rhodococcus</taxon>
    </lineage>
</organism>
<dbReference type="Gene3D" id="3.30.70.1060">
    <property type="entry name" value="Dimeric alpha+beta barrel"/>
    <property type="match status" value="1"/>
</dbReference>
<accession>A0ABU4C3R7</accession>
<proteinExistence type="predicted"/>
<dbReference type="Proteomes" id="UP001185927">
    <property type="component" value="Unassembled WGS sequence"/>
</dbReference>
<sequence>MKFVVVAIPNPSVDRAPIQAAETAAVGELHRSGMIDCVYARADGASSLTVLEAETEAEAREAIERLPFYIHGAMAVDIFEVRQVL</sequence>
<evidence type="ECO:0000313" key="1">
    <source>
        <dbReference type="EMBL" id="MDV6271150.1"/>
    </source>
</evidence>
<evidence type="ECO:0008006" key="3">
    <source>
        <dbReference type="Google" id="ProtNLM"/>
    </source>
</evidence>
<evidence type="ECO:0000313" key="2">
    <source>
        <dbReference type="Proteomes" id="UP001185927"/>
    </source>
</evidence>
<name>A0ABU4C3R7_RHOGO</name>
<comment type="caution">
    <text evidence="1">The sequence shown here is derived from an EMBL/GenBank/DDBJ whole genome shotgun (WGS) entry which is preliminary data.</text>
</comment>
<reference evidence="1 2" key="1">
    <citation type="submission" date="2023-10" db="EMBL/GenBank/DDBJ databases">
        <title>Development of a sustainable strategy for remediation of hydrocarbon-contaminated territories based on the waste exchange concept.</title>
        <authorList>
            <person name="Krivoruchko A."/>
        </authorList>
    </citation>
    <scope>NUCLEOTIDE SEQUENCE [LARGE SCALE GENOMIC DNA]</scope>
    <source>
        <strain evidence="1 2">IEGM 1203</strain>
    </source>
</reference>
<dbReference type="RefSeq" id="WP_317545611.1">
    <property type="nucleotide sequence ID" value="NZ_JAWLKB010000032.1"/>
</dbReference>
<keyword evidence="2" id="KW-1185">Reference proteome</keyword>